<evidence type="ECO:0000259" key="1">
    <source>
        <dbReference type="Pfam" id="PF13588"/>
    </source>
</evidence>
<protein>
    <submittedName>
        <fullName evidence="2">Type I restriction and modification enzyme subunit R-like protein</fullName>
    </submittedName>
</protein>
<accession>A0A327Q5Q5</accession>
<feature type="domain" description="Type I restriction enzyme R protein N-terminal" evidence="1">
    <location>
        <begin position="35"/>
        <end position="144"/>
    </location>
</feature>
<name>A0A327Q5Q5_9BACT</name>
<reference evidence="2 3" key="1">
    <citation type="submission" date="2018-06" db="EMBL/GenBank/DDBJ databases">
        <title>Genomic Encyclopedia of Archaeal and Bacterial Type Strains, Phase II (KMG-II): from individual species to whole genera.</title>
        <authorList>
            <person name="Goeker M."/>
        </authorList>
    </citation>
    <scope>NUCLEOTIDE SEQUENCE [LARGE SCALE GENOMIC DNA]</scope>
    <source>
        <strain evidence="2 3">DSM 23857</strain>
    </source>
</reference>
<dbReference type="RefSeq" id="WP_111599814.1">
    <property type="nucleotide sequence ID" value="NZ_QLLL01000009.1"/>
</dbReference>
<proteinExistence type="predicted"/>
<keyword evidence="3" id="KW-1185">Reference proteome</keyword>
<sequence>MIKIEFPAPNFKIVPQDGQHVIFDVFRKKYVQLTPEEWVRQNFLNYLTQTLAYPAALLSIEKEVYLGELKKRCDIIVYDRNTQPWMIVECKEMEVPLTQTVLEQIIRYHMAVPVSYLVITNGQHTFCCKKNLAQQRWEFLPSLPTYGK</sequence>
<organism evidence="2 3">
    <name type="scientific">Chitinophaga skermanii</name>
    <dbReference type="NCBI Taxonomy" id="331697"/>
    <lineage>
        <taxon>Bacteria</taxon>
        <taxon>Pseudomonadati</taxon>
        <taxon>Bacteroidota</taxon>
        <taxon>Chitinophagia</taxon>
        <taxon>Chitinophagales</taxon>
        <taxon>Chitinophagaceae</taxon>
        <taxon>Chitinophaga</taxon>
    </lineage>
</organism>
<dbReference type="Proteomes" id="UP000249547">
    <property type="component" value="Unassembled WGS sequence"/>
</dbReference>
<comment type="caution">
    <text evidence="2">The sequence shown here is derived from an EMBL/GenBank/DDBJ whole genome shotgun (WGS) entry which is preliminary data.</text>
</comment>
<gene>
    <name evidence="2" type="ORF">LX64_04419</name>
</gene>
<evidence type="ECO:0000313" key="2">
    <source>
        <dbReference type="EMBL" id="RAI99865.1"/>
    </source>
</evidence>
<dbReference type="EMBL" id="QLLL01000009">
    <property type="protein sequence ID" value="RAI99865.1"/>
    <property type="molecule type" value="Genomic_DNA"/>
</dbReference>
<dbReference type="AlphaFoldDB" id="A0A327Q5Q5"/>
<evidence type="ECO:0000313" key="3">
    <source>
        <dbReference type="Proteomes" id="UP000249547"/>
    </source>
</evidence>
<dbReference type="InterPro" id="IPR029464">
    <property type="entry name" value="HSDR_N"/>
</dbReference>
<dbReference type="OrthoDB" id="9790377at2"/>
<dbReference type="Pfam" id="PF13588">
    <property type="entry name" value="HSDR_N_2"/>
    <property type="match status" value="1"/>
</dbReference>